<sequence>MLAPTALEHEEARHVKQENIIRDHDLWDDPGKSNEILIKLADSARVVDALKDLKYKAEEAKLITELAEMDTVNYELFKQAYYASVDVNKFLDTYEMSKFLKEPCDMEGACLIVESRCGDIYSETWTGQLTRMYMKWAENQGHAMRIVERCPAKNGGIKSATIEFEFKFAYGYLSGERGVHRMIGSHQSESIYPEASLAAVDVIPLFLESSPELLIDDKDLLVSCPSFSEKPSKISSTVYIQHVPTGVQVQSKGERSRVANKIKALNRLKAKLLVILRDQGVSDVRYIKKDALVEMWSHETRRYVFQPTKMVVDVKTGTQLPDVNAVLNGNIDSLIAAHINTRRAYNVV</sequence>
<protein>
    <submittedName>
        <fullName evidence="3">Peptide chain release factor PrfB3</fullName>
    </submittedName>
</protein>
<proteinExistence type="inferred from homology"/>
<dbReference type="Gene3D" id="3.30.70.1660">
    <property type="match status" value="1"/>
</dbReference>
<dbReference type="AlphaFoldDB" id="A0ABD1PL56"/>
<dbReference type="InterPro" id="IPR000352">
    <property type="entry name" value="Pep_chain_release_fac_I"/>
</dbReference>
<comment type="similarity">
    <text evidence="1">Belongs to the prokaryotic/mitochondrial release factor family.</text>
</comment>
<dbReference type="Gene3D" id="3.30.160.20">
    <property type="match status" value="1"/>
</dbReference>
<dbReference type="PANTHER" id="PTHR43116:SF4">
    <property type="entry name" value="PEPTIDE CHAIN RELEASE FACTOR PRFB3, CHLOROPLASTIC"/>
    <property type="match status" value="1"/>
</dbReference>
<gene>
    <name evidence="3" type="ORF">Fot_52586</name>
</gene>
<accession>A0ABD1PL56</accession>
<dbReference type="Proteomes" id="UP001604277">
    <property type="component" value="Unassembled WGS sequence"/>
</dbReference>
<feature type="domain" description="Peptide chain release factor" evidence="2">
    <location>
        <begin position="65"/>
        <end position="176"/>
    </location>
</feature>
<dbReference type="InterPro" id="IPR045853">
    <property type="entry name" value="Pep_chain_release_fac_I_sf"/>
</dbReference>
<dbReference type="GO" id="GO:0005737">
    <property type="term" value="C:cytoplasm"/>
    <property type="evidence" value="ECO:0007669"/>
    <property type="project" value="UniProtKB-ARBA"/>
</dbReference>
<organism evidence="3 4">
    <name type="scientific">Forsythia ovata</name>
    <dbReference type="NCBI Taxonomy" id="205694"/>
    <lineage>
        <taxon>Eukaryota</taxon>
        <taxon>Viridiplantae</taxon>
        <taxon>Streptophyta</taxon>
        <taxon>Embryophyta</taxon>
        <taxon>Tracheophyta</taxon>
        <taxon>Spermatophyta</taxon>
        <taxon>Magnoliopsida</taxon>
        <taxon>eudicotyledons</taxon>
        <taxon>Gunneridae</taxon>
        <taxon>Pentapetalae</taxon>
        <taxon>asterids</taxon>
        <taxon>lamiids</taxon>
        <taxon>Lamiales</taxon>
        <taxon>Oleaceae</taxon>
        <taxon>Forsythieae</taxon>
        <taxon>Forsythia</taxon>
    </lineage>
</organism>
<dbReference type="SUPFAM" id="SSF75620">
    <property type="entry name" value="Release factor"/>
    <property type="match status" value="1"/>
</dbReference>
<dbReference type="PANTHER" id="PTHR43116">
    <property type="entry name" value="PEPTIDE CHAIN RELEASE FACTOR 2"/>
    <property type="match status" value="1"/>
</dbReference>
<dbReference type="EMBL" id="JBFOLJ010000018">
    <property type="protein sequence ID" value="KAL2464630.1"/>
    <property type="molecule type" value="Genomic_DNA"/>
</dbReference>
<name>A0ABD1PL56_9LAMI</name>
<evidence type="ECO:0000313" key="4">
    <source>
        <dbReference type="Proteomes" id="UP001604277"/>
    </source>
</evidence>
<evidence type="ECO:0000256" key="1">
    <source>
        <dbReference type="ARBA" id="ARBA00010835"/>
    </source>
</evidence>
<reference evidence="4" key="1">
    <citation type="submission" date="2024-07" db="EMBL/GenBank/DDBJ databases">
        <title>Two chromosome-level genome assemblies of Korean endemic species Abeliophyllum distichum and Forsythia ovata (Oleaceae).</title>
        <authorList>
            <person name="Jang H."/>
        </authorList>
    </citation>
    <scope>NUCLEOTIDE SEQUENCE [LARGE SCALE GENOMIC DNA]</scope>
</reference>
<dbReference type="Pfam" id="PF03462">
    <property type="entry name" value="PCRF"/>
    <property type="match status" value="1"/>
</dbReference>
<dbReference type="Pfam" id="PF00472">
    <property type="entry name" value="RF-1"/>
    <property type="match status" value="1"/>
</dbReference>
<evidence type="ECO:0000259" key="2">
    <source>
        <dbReference type="SMART" id="SM00937"/>
    </source>
</evidence>
<evidence type="ECO:0000313" key="3">
    <source>
        <dbReference type="EMBL" id="KAL2464630.1"/>
    </source>
</evidence>
<dbReference type="InterPro" id="IPR005139">
    <property type="entry name" value="PCRF"/>
</dbReference>
<comment type="caution">
    <text evidence="3">The sequence shown here is derived from an EMBL/GenBank/DDBJ whole genome shotgun (WGS) entry which is preliminary data.</text>
</comment>
<dbReference type="SMART" id="SM00937">
    <property type="entry name" value="PCRF"/>
    <property type="match status" value="1"/>
</dbReference>
<keyword evidence="4" id="KW-1185">Reference proteome</keyword>